<dbReference type="Pfam" id="PF07816">
    <property type="entry name" value="DUF1645"/>
    <property type="match status" value="1"/>
</dbReference>
<name>A0A443P3Q1_9MAGN</name>
<dbReference type="AlphaFoldDB" id="A0A443P3Q1"/>
<feature type="region of interest" description="Disordered" evidence="1">
    <location>
        <begin position="173"/>
        <end position="230"/>
    </location>
</feature>
<feature type="compositionally biased region" description="Low complexity" evidence="1">
    <location>
        <begin position="202"/>
        <end position="213"/>
    </location>
</feature>
<keyword evidence="3" id="KW-1185">Reference proteome</keyword>
<dbReference type="OrthoDB" id="1923860at2759"/>
<evidence type="ECO:0000256" key="1">
    <source>
        <dbReference type="SAM" id="MobiDB-lite"/>
    </source>
</evidence>
<reference evidence="2 3" key="1">
    <citation type="journal article" date="2019" name="Nat. Plants">
        <title>Stout camphor tree genome fills gaps in understanding of flowering plant genome evolution.</title>
        <authorList>
            <person name="Chaw S.M."/>
            <person name="Liu Y.C."/>
            <person name="Wu Y.W."/>
            <person name="Wang H.Y."/>
            <person name="Lin C.I."/>
            <person name="Wu C.S."/>
            <person name="Ke H.M."/>
            <person name="Chang L.Y."/>
            <person name="Hsu C.Y."/>
            <person name="Yang H.T."/>
            <person name="Sudianto E."/>
            <person name="Hsu M.H."/>
            <person name="Wu K.P."/>
            <person name="Wang L.N."/>
            <person name="Leebens-Mack J.H."/>
            <person name="Tsai I.J."/>
        </authorList>
    </citation>
    <scope>NUCLEOTIDE SEQUENCE [LARGE SCALE GENOMIC DNA]</scope>
    <source>
        <strain evidence="3">cv. Chaw 1501</strain>
        <tissue evidence="2">Young leaves</tissue>
    </source>
</reference>
<dbReference type="InterPro" id="IPR012442">
    <property type="entry name" value="DUF1645_plant"/>
</dbReference>
<gene>
    <name evidence="2" type="ORF">CKAN_01421300</name>
</gene>
<accession>A0A443P3Q1</accession>
<feature type="compositionally biased region" description="Low complexity" evidence="1">
    <location>
        <begin position="139"/>
        <end position="150"/>
    </location>
</feature>
<dbReference type="EMBL" id="QPKB01000005">
    <property type="protein sequence ID" value="RWR85351.1"/>
    <property type="molecule type" value="Genomic_DNA"/>
</dbReference>
<dbReference type="PANTHER" id="PTHR36757:SF1">
    <property type="entry name" value="GENOME ASSEMBLY, CHROMOSOME: A04"/>
    <property type="match status" value="1"/>
</dbReference>
<feature type="compositionally biased region" description="Pro residues" evidence="1">
    <location>
        <begin position="93"/>
        <end position="107"/>
    </location>
</feature>
<sequence>MAVDFCTESSSWTTSPRISFSYDLIQSDGVPVDRYRPENSLPDPSPDFDFCISRQSEQESSCADELFSDGKIRPLQFKSPITLDDCPEKPHLPKPTPESPPAAPSPTPEKKRGSLKEIMSASDRREKPAPVEKAPTGGSRSFWPFRRSSSLNSGNGHKSSSIWSLQLLSRSNSTGSTYLSPKHHHSKENPNSNPNPNPNPKPFLSSSSSLQKPPLRKNSSRCRTNHGSYTNGIRISPVLNVPPPYISRGTTNLFGFGSFFCTTRKEKKMKKKPSLQTPHREEI</sequence>
<feature type="region of interest" description="Disordered" evidence="1">
    <location>
        <begin position="73"/>
        <end position="159"/>
    </location>
</feature>
<dbReference type="PANTHER" id="PTHR36757">
    <property type="entry name" value="BNAANNG22500D PROTEIN"/>
    <property type="match status" value="1"/>
</dbReference>
<feature type="compositionally biased region" description="Basic residues" evidence="1">
    <location>
        <begin position="214"/>
        <end position="224"/>
    </location>
</feature>
<organism evidence="2 3">
    <name type="scientific">Cinnamomum micranthum f. kanehirae</name>
    <dbReference type="NCBI Taxonomy" id="337451"/>
    <lineage>
        <taxon>Eukaryota</taxon>
        <taxon>Viridiplantae</taxon>
        <taxon>Streptophyta</taxon>
        <taxon>Embryophyta</taxon>
        <taxon>Tracheophyta</taxon>
        <taxon>Spermatophyta</taxon>
        <taxon>Magnoliopsida</taxon>
        <taxon>Magnoliidae</taxon>
        <taxon>Laurales</taxon>
        <taxon>Lauraceae</taxon>
        <taxon>Cinnamomum</taxon>
    </lineage>
</organism>
<comment type="caution">
    <text evidence="2">The sequence shown here is derived from an EMBL/GenBank/DDBJ whole genome shotgun (WGS) entry which is preliminary data.</text>
</comment>
<evidence type="ECO:0000313" key="3">
    <source>
        <dbReference type="Proteomes" id="UP000283530"/>
    </source>
</evidence>
<proteinExistence type="predicted"/>
<evidence type="ECO:0000313" key="2">
    <source>
        <dbReference type="EMBL" id="RWR85351.1"/>
    </source>
</evidence>
<protein>
    <submittedName>
        <fullName evidence="2">Ecdysone-induced protein 75B-like protein</fullName>
    </submittedName>
</protein>
<dbReference type="Proteomes" id="UP000283530">
    <property type="component" value="Unassembled WGS sequence"/>
</dbReference>
<feature type="region of interest" description="Disordered" evidence="1">
    <location>
        <begin position="31"/>
        <end position="56"/>
    </location>
</feature>